<dbReference type="SMART" id="SM00419">
    <property type="entry name" value="HTH_CRP"/>
    <property type="match status" value="1"/>
</dbReference>
<evidence type="ECO:0000256" key="3">
    <source>
        <dbReference type="ARBA" id="ARBA00022629"/>
    </source>
</evidence>
<dbReference type="GO" id="GO:0006355">
    <property type="term" value="P:regulation of DNA-templated transcription"/>
    <property type="evidence" value="ECO:0007669"/>
    <property type="project" value="InterPro"/>
</dbReference>
<dbReference type="AlphaFoldDB" id="A0A9W5Y0W8"/>
<dbReference type="Gene3D" id="3.30.420.40">
    <property type="match status" value="2"/>
</dbReference>
<dbReference type="PANTHER" id="PTHR18964">
    <property type="entry name" value="ROK (REPRESSOR, ORF, KINASE) FAMILY"/>
    <property type="match status" value="1"/>
</dbReference>
<evidence type="ECO:0000256" key="1">
    <source>
        <dbReference type="ARBA" id="ARBA00002486"/>
    </source>
</evidence>
<dbReference type="SUPFAM" id="SSF46785">
    <property type="entry name" value="Winged helix' DNA-binding domain"/>
    <property type="match status" value="1"/>
</dbReference>
<sequence>MMKFKNVDKDTIRSSNIKLIINLLFDKRQLTKQEISKETGLSIPTVINITNELIEDGLVEECGVAESSGGRKPIIVRFMPNSRYSFGVEVNSKYIRIILINLDAVILEDESIMLNDLFRLNESNVKDIFDEICKIIKVIILKRNIKEVNVLGIGFSLPGTVNEEKLLLELAPNLFVKNMDFHYIEEKLNMKVYVENEANSAAVAELRLGIAKDMRNLVYISVREGVGTGIVVSGYLYKGKNKRAGEFGHMTVEKNGIPCTCGKKGCWEVYTSSEVILKKYNIEEKSPIKSFDQFFKLLDEGDFKATSIWEEYLDYLAVGIQNIILIMDPHYIVIGGDISSYEKFLIPPLKDRIFKDINFFSEDDLKLLTSRFKEDSSIIGASILPIEKLFFINERIL</sequence>
<keyword evidence="3" id="KW-0859">Xylose metabolism</keyword>
<evidence type="ECO:0000259" key="4">
    <source>
        <dbReference type="SMART" id="SM00419"/>
    </source>
</evidence>
<dbReference type="Pfam" id="PF00480">
    <property type="entry name" value="ROK"/>
    <property type="match status" value="1"/>
</dbReference>
<dbReference type="Gene3D" id="1.10.10.10">
    <property type="entry name" value="Winged helix-like DNA-binding domain superfamily/Winged helix DNA-binding domain"/>
    <property type="match status" value="1"/>
</dbReference>
<name>A0A9W5Y0W8_9CLOT</name>
<comment type="caution">
    <text evidence="5">The sequence shown here is derived from an EMBL/GenBank/DDBJ whole genome shotgun (WGS) entry which is preliminary data.</text>
</comment>
<comment type="function">
    <text evidence="1">Transcriptional repressor of xylose-utilizing enzymes.</text>
</comment>
<accession>A0A9W5Y0W8</accession>
<dbReference type="EMBL" id="BQXY01000002">
    <property type="protein sequence ID" value="GKU24514.1"/>
    <property type="molecule type" value="Genomic_DNA"/>
</dbReference>
<dbReference type="GO" id="GO:0003677">
    <property type="term" value="F:DNA binding"/>
    <property type="evidence" value="ECO:0007669"/>
    <property type="project" value="InterPro"/>
</dbReference>
<dbReference type="InterPro" id="IPR036388">
    <property type="entry name" value="WH-like_DNA-bd_sf"/>
</dbReference>
<dbReference type="PANTHER" id="PTHR18964:SF110">
    <property type="entry name" value="TRANSCRIPTIONAL REGULATOR, XYLR-RELATED"/>
    <property type="match status" value="1"/>
</dbReference>
<dbReference type="PROSITE" id="PS01125">
    <property type="entry name" value="ROK"/>
    <property type="match status" value="1"/>
</dbReference>
<evidence type="ECO:0000313" key="5">
    <source>
        <dbReference type="EMBL" id="GKU24514.1"/>
    </source>
</evidence>
<evidence type="ECO:0000256" key="2">
    <source>
        <dbReference type="ARBA" id="ARBA00006479"/>
    </source>
</evidence>
<dbReference type="InterPro" id="IPR012318">
    <property type="entry name" value="HTH_CRP"/>
</dbReference>
<feature type="domain" description="HTH crp-type" evidence="4">
    <location>
        <begin position="19"/>
        <end position="78"/>
    </location>
</feature>
<protein>
    <submittedName>
        <fullName evidence="5">ArsR family transcriptional regulator</fullName>
    </submittedName>
</protein>
<dbReference type="Proteomes" id="UP001057868">
    <property type="component" value="Unassembled WGS sequence"/>
</dbReference>
<proteinExistence type="inferred from homology"/>
<comment type="similarity">
    <text evidence="2">Belongs to the ROK (NagC/XylR) family.</text>
</comment>
<gene>
    <name evidence="5" type="primary">xylR_2</name>
    <name evidence="5" type="ORF">CFOLD11_13400</name>
</gene>
<dbReference type="GO" id="GO:0042732">
    <property type="term" value="P:D-xylose metabolic process"/>
    <property type="evidence" value="ECO:0007669"/>
    <property type="project" value="UniProtKB-KW"/>
</dbReference>
<keyword evidence="3" id="KW-0119">Carbohydrate metabolism</keyword>
<dbReference type="RefSeq" id="WP_261851540.1">
    <property type="nucleotide sequence ID" value="NZ_BQXY01000002.1"/>
</dbReference>
<dbReference type="InterPro" id="IPR043129">
    <property type="entry name" value="ATPase_NBD"/>
</dbReference>
<organism evidence="5 6">
    <name type="scientific">Clostridium folliculivorans</name>
    <dbReference type="NCBI Taxonomy" id="2886038"/>
    <lineage>
        <taxon>Bacteria</taxon>
        <taxon>Bacillati</taxon>
        <taxon>Bacillota</taxon>
        <taxon>Clostridia</taxon>
        <taxon>Eubacteriales</taxon>
        <taxon>Clostridiaceae</taxon>
        <taxon>Clostridium</taxon>
    </lineage>
</organism>
<dbReference type="SUPFAM" id="SSF53067">
    <property type="entry name" value="Actin-like ATPase domain"/>
    <property type="match status" value="1"/>
</dbReference>
<keyword evidence="6" id="KW-1185">Reference proteome</keyword>
<reference evidence="5" key="1">
    <citation type="journal article" date="2023" name="Int. J. Syst. Evol. Microbiol.">
        <title>&lt;i&gt;Clostridium folliculivorans&lt;/i&gt; sp. nov., isolated from soil samples of an organic paddy in Japan.</title>
        <authorList>
            <person name="Tazawa J."/>
            <person name="Kobayashi H."/>
            <person name="Tanizawa Y."/>
            <person name="Uchino A."/>
            <person name="Tanaka F."/>
            <person name="Urashima Y."/>
            <person name="Miura S."/>
            <person name="Sakamoto M."/>
            <person name="Ohkuma M."/>
            <person name="Tohno M."/>
        </authorList>
    </citation>
    <scope>NUCLEOTIDE SEQUENCE</scope>
    <source>
        <strain evidence="5">D1-1</strain>
    </source>
</reference>
<dbReference type="InterPro" id="IPR036390">
    <property type="entry name" value="WH_DNA-bd_sf"/>
</dbReference>
<dbReference type="Pfam" id="PF13412">
    <property type="entry name" value="HTH_24"/>
    <property type="match status" value="1"/>
</dbReference>
<dbReference type="InterPro" id="IPR049874">
    <property type="entry name" value="ROK_cs"/>
</dbReference>
<dbReference type="InterPro" id="IPR000600">
    <property type="entry name" value="ROK"/>
</dbReference>
<evidence type="ECO:0000313" key="6">
    <source>
        <dbReference type="Proteomes" id="UP001057868"/>
    </source>
</evidence>